<feature type="transmembrane region" description="Helical" evidence="6">
    <location>
        <begin position="243"/>
        <end position="260"/>
    </location>
</feature>
<dbReference type="SUPFAM" id="SSF103481">
    <property type="entry name" value="Multidrug resistance efflux transporter EmrE"/>
    <property type="match status" value="2"/>
</dbReference>
<comment type="caution">
    <text evidence="8">The sequence shown here is derived from an EMBL/GenBank/DDBJ whole genome shotgun (WGS) entry which is preliminary data.</text>
</comment>
<proteinExistence type="predicted"/>
<evidence type="ECO:0000256" key="3">
    <source>
        <dbReference type="ARBA" id="ARBA00022692"/>
    </source>
</evidence>
<evidence type="ECO:0000256" key="5">
    <source>
        <dbReference type="ARBA" id="ARBA00023136"/>
    </source>
</evidence>
<evidence type="ECO:0000259" key="7">
    <source>
        <dbReference type="Pfam" id="PF00892"/>
    </source>
</evidence>
<accession>A0A4R8LK96</accession>
<keyword evidence="3 6" id="KW-0812">Transmembrane</keyword>
<dbReference type="RefSeq" id="WP_134194191.1">
    <property type="nucleotide sequence ID" value="NZ_JBHLUW010000016.1"/>
</dbReference>
<sequence>MHKYEINRALGLTQIHLAVLLAGCAGLFAKLLTVNAAQLTAGRTVFGSLALLLFALASRKSLRLATKQDAAALALSGVILALHWYSFFHSIQVSTVAIGLLAFSTFPLFTTFLEPLAFSERIHRDDVITALIVTVGLVLVTPSLDLRNELTQGVLWGILSAFAYAVLALLNRLYTARYPSVSISFYQQAVAALCILPFALQAQTHISPTDWVYLIVLGVVFTALGQGLVVASLKHLSAQTTSVVFGLEPVYGIALAWLLIGETPAIRTAVGGGLICSAVFVASFRRR</sequence>
<dbReference type="PANTHER" id="PTHR42920:SF5">
    <property type="entry name" value="EAMA DOMAIN-CONTAINING PROTEIN"/>
    <property type="match status" value="1"/>
</dbReference>
<dbReference type="EMBL" id="SORE01000017">
    <property type="protein sequence ID" value="TDY43814.1"/>
    <property type="molecule type" value="Genomic_DNA"/>
</dbReference>
<keyword evidence="9" id="KW-1185">Reference proteome</keyword>
<evidence type="ECO:0000256" key="2">
    <source>
        <dbReference type="ARBA" id="ARBA00022475"/>
    </source>
</evidence>
<dbReference type="GO" id="GO:0005886">
    <property type="term" value="C:plasma membrane"/>
    <property type="evidence" value="ECO:0007669"/>
    <property type="project" value="UniProtKB-SubCell"/>
</dbReference>
<evidence type="ECO:0000313" key="9">
    <source>
        <dbReference type="Proteomes" id="UP000295509"/>
    </source>
</evidence>
<dbReference type="OrthoDB" id="9150437at2"/>
<comment type="subcellular location">
    <subcellularLocation>
        <location evidence="1">Cell membrane</location>
        <topology evidence="1">Multi-pass membrane protein</topology>
    </subcellularLocation>
</comment>
<feature type="transmembrane region" description="Helical" evidence="6">
    <location>
        <begin position="93"/>
        <end position="113"/>
    </location>
</feature>
<gene>
    <name evidence="8" type="ORF">BX592_11715</name>
</gene>
<dbReference type="PROSITE" id="PS51257">
    <property type="entry name" value="PROKAR_LIPOPROTEIN"/>
    <property type="match status" value="1"/>
</dbReference>
<feature type="transmembrane region" description="Helical" evidence="6">
    <location>
        <begin position="212"/>
        <end position="231"/>
    </location>
</feature>
<keyword evidence="4 6" id="KW-1133">Transmembrane helix</keyword>
<feature type="transmembrane region" description="Helical" evidence="6">
    <location>
        <begin position="70"/>
        <end position="87"/>
    </location>
</feature>
<evidence type="ECO:0000313" key="8">
    <source>
        <dbReference type="EMBL" id="TDY43814.1"/>
    </source>
</evidence>
<protein>
    <submittedName>
        <fullName evidence="8">Threonine/homoserine efflux transporter RhtA</fullName>
    </submittedName>
</protein>
<dbReference type="Pfam" id="PF00892">
    <property type="entry name" value="EamA"/>
    <property type="match status" value="2"/>
</dbReference>
<dbReference type="AlphaFoldDB" id="A0A4R8LK96"/>
<feature type="domain" description="EamA" evidence="7">
    <location>
        <begin position="11"/>
        <end position="140"/>
    </location>
</feature>
<feature type="transmembrane region" description="Helical" evidence="6">
    <location>
        <begin position="266"/>
        <end position="284"/>
    </location>
</feature>
<feature type="transmembrane region" description="Helical" evidence="6">
    <location>
        <begin position="150"/>
        <end position="171"/>
    </location>
</feature>
<keyword evidence="5 6" id="KW-0472">Membrane</keyword>
<dbReference type="InterPro" id="IPR051258">
    <property type="entry name" value="Diverse_Substrate_Transporter"/>
</dbReference>
<dbReference type="InterPro" id="IPR000620">
    <property type="entry name" value="EamA_dom"/>
</dbReference>
<feature type="domain" description="EamA" evidence="7">
    <location>
        <begin position="153"/>
        <end position="283"/>
    </location>
</feature>
<name>A0A4R8LK96_9BURK</name>
<organism evidence="8 9">
    <name type="scientific">Paraburkholderia rhizosphaerae</name>
    <dbReference type="NCBI Taxonomy" id="480658"/>
    <lineage>
        <taxon>Bacteria</taxon>
        <taxon>Pseudomonadati</taxon>
        <taxon>Pseudomonadota</taxon>
        <taxon>Betaproteobacteria</taxon>
        <taxon>Burkholderiales</taxon>
        <taxon>Burkholderiaceae</taxon>
        <taxon>Paraburkholderia</taxon>
    </lineage>
</organism>
<evidence type="ECO:0000256" key="6">
    <source>
        <dbReference type="SAM" id="Phobius"/>
    </source>
</evidence>
<dbReference type="Proteomes" id="UP000295509">
    <property type="component" value="Unassembled WGS sequence"/>
</dbReference>
<feature type="transmembrane region" description="Helical" evidence="6">
    <location>
        <begin position="125"/>
        <end position="144"/>
    </location>
</feature>
<evidence type="ECO:0000256" key="4">
    <source>
        <dbReference type="ARBA" id="ARBA00022989"/>
    </source>
</evidence>
<dbReference type="InterPro" id="IPR037185">
    <property type="entry name" value="EmrE-like"/>
</dbReference>
<evidence type="ECO:0000256" key="1">
    <source>
        <dbReference type="ARBA" id="ARBA00004651"/>
    </source>
</evidence>
<reference evidence="8 9" key="1">
    <citation type="submission" date="2019-03" db="EMBL/GenBank/DDBJ databases">
        <title>Genomic Encyclopedia of Type Strains, Phase III (KMG-III): the genomes of soil and plant-associated and newly described type strains.</title>
        <authorList>
            <person name="Whitman W."/>
        </authorList>
    </citation>
    <scope>NUCLEOTIDE SEQUENCE [LARGE SCALE GENOMIC DNA]</scope>
    <source>
        <strain evidence="8 9">LMG 29544</strain>
    </source>
</reference>
<dbReference type="PANTHER" id="PTHR42920">
    <property type="entry name" value="OS03G0707200 PROTEIN-RELATED"/>
    <property type="match status" value="1"/>
</dbReference>
<feature type="transmembrane region" description="Helical" evidence="6">
    <location>
        <begin position="183"/>
        <end position="200"/>
    </location>
</feature>
<feature type="transmembrane region" description="Helical" evidence="6">
    <location>
        <begin position="39"/>
        <end position="58"/>
    </location>
</feature>
<keyword evidence="2" id="KW-1003">Cell membrane</keyword>